<proteinExistence type="predicted"/>
<keyword evidence="2" id="KW-1185">Reference proteome</keyword>
<name>A0A191ZSI8_9RALS</name>
<dbReference type="EMBL" id="CP016022">
    <property type="protein sequence ID" value="ANJ71052.1"/>
    <property type="molecule type" value="Genomic_DNA"/>
</dbReference>
<protein>
    <submittedName>
        <fullName evidence="1">Uncharacterized protein</fullName>
    </submittedName>
</protein>
<dbReference type="AlphaFoldDB" id="A0A191ZSI8"/>
<dbReference type="Proteomes" id="UP000078572">
    <property type="component" value="Chromosome 1"/>
</dbReference>
<reference evidence="2" key="1">
    <citation type="submission" date="2016-06" db="EMBL/GenBank/DDBJ databases">
        <authorList>
            <person name="Xu Y."/>
            <person name="Nagy A."/>
            <person name="Yan X."/>
            <person name="Kim S.W."/>
            <person name="Haley B."/>
            <person name="Liu N.T."/>
            <person name="Nou X."/>
        </authorList>
    </citation>
    <scope>NUCLEOTIDE SEQUENCE [LARGE SCALE GENOMIC DNA]</scope>
    <source>
        <strain evidence="2">ATCC 49129</strain>
    </source>
</reference>
<dbReference type="STRING" id="190721.ACS15_0101"/>
<accession>A0A191ZSI8</accession>
<dbReference type="GeneID" id="61524478"/>
<sequence length="202" mass="19554">MKSLTLPHVVVAMSIVATGAAWAQGTPLSAAIDGGAAANTAGRIAVNQVSGGGNAQANLAALSTDAAGVVSSQVVGRAAPGLSASSRLAGASFNGAAGLVSINQASGAGNAQVNVAVIAPTASVMQQQSHHIEPLADSALSGVAVQSRRQDAAPAAEGRQDASIASTALRNTSGVVQVNQAAGTGNVVSNVFVLRPPAGTLF</sequence>
<evidence type="ECO:0000313" key="2">
    <source>
        <dbReference type="Proteomes" id="UP000078572"/>
    </source>
</evidence>
<dbReference type="RefSeq" id="WP_064801165.1">
    <property type="nucleotide sequence ID" value="NZ_CP016022.1"/>
</dbReference>
<dbReference type="OrthoDB" id="8535185at2"/>
<gene>
    <name evidence="1" type="ORF">A9Y76_00490</name>
</gene>
<organism evidence="1 2">
    <name type="scientific">Ralstonia insidiosa</name>
    <dbReference type="NCBI Taxonomy" id="190721"/>
    <lineage>
        <taxon>Bacteria</taxon>
        <taxon>Pseudomonadati</taxon>
        <taxon>Pseudomonadota</taxon>
        <taxon>Betaproteobacteria</taxon>
        <taxon>Burkholderiales</taxon>
        <taxon>Burkholderiaceae</taxon>
        <taxon>Ralstonia</taxon>
    </lineage>
</organism>
<evidence type="ECO:0000313" key="1">
    <source>
        <dbReference type="EMBL" id="ANJ71052.1"/>
    </source>
</evidence>